<dbReference type="SUPFAM" id="SSF88659">
    <property type="entry name" value="Sigma3 and sigma4 domains of RNA polymerase sigma factors"/>
    <property type="match status" value="1"/>
</dbReference>
<evidence type="ECO:0000259" key="6">
    <source>
        <dbReference type="Pfam" id="PF08281"/>
    </source>
</evidence>
<evidence type="ECO:0000256" key="2">
    <source>
        <dbReference type="ARBA" id="ARBA00023015"/>
    </source>
</evidence>
<protein>
    <submittedName>
        <fullName evidence="7">RNA polymerase subunit sigma-24</fullName>
    </submittedName>
</protein>
<organism evidence="7 8">
    <name type="scientific">Clostridium folliculivorans</name>
    <dbReference type="NCBI Taxonomy" id="2886038"/>
    <lineage>
        <taxon>Bacteria</taxon>
        <taxon>Bacillati</taxon>
        <taxon>Bacillota</taxon>
        <taxon>Clostridia</taxon>
        <taxon>Eubacteriales</taxon>
        <taxon>Clostridiaceae</taxon>
        <taxon>Clostridium</taxon>
    </lineage>
</organism>
<dbReference type="GO" id="GO:0006352">
    <property type="term" value="P:DNA-templated transcription initiation"/>
    <property type="evidence" value="ECO:0007669"/>
    <property type="project" value="InterPro"/>
</dbReference>
<dbReference type="SUPFAM" id="SSF88946">
    <property type="entry name" value="Sigma2 domain of RNA polymerase sigma factors"/>
    <property type="match status" value="1"/>
</dbReference>
<keyword evidence="3" id="KW-0731">Sigma factor</keyword>
<dbReference type="GO" id="GO:0016987">
    <property type="term" value="F:sigma factor activity"/>
    <property type="evidence" value="ECO:0007669"/>
    <property type="project" value="UniProtKB-KW"/>
</dbReference>
<keyword evidence="8" id="KW-1185">Reference proteome</keyword>
<dbReference type="GO" id="GO:0003677">
    <property type="term" value="F:DNA binding"/>
    <property type="evidence" value="ECO:0007669"/>
    <property type="project" value="InterPro"/>
</dbReference>
<dbReference type="InterPro" id="IPR039425">
    <property type="entry name" value="RNA_pol_sigma-70-like"/>
</dbReference>
<dbReference type="Pfam" id="PF04542">
    <property type="entry name" value="Sigma70_r2"/>
    <property type="match status" value="1"/>
</dbReference>
<evidence type="ECO:0000256" key="3">
    <source>
        <dbReference type="ARBA" id="ARBA00023082"/>
    </source>
</evidence>
<dbReference type="InterPro" id="IPR007627">
    <property type="entry name" value="RNA_pol_sigma70_r2"/>
</dbReference>
<gene>
    <name evidence="7" type="ORF">CFOLD11_34210</name>
</gene>
<evidence type="ECO:0000313" key="8">
    <source>
        <dbReference type="Proteomes" id="UP001057868"/>
    </source>
</evidence>
<dbReference type="InterPro" id="IPR014284">
    <property type="entry name" value="RNA_pol_sigma-70_dom"/>
</dbReference>
<evidence type="ECO:0000259" key="5">
    <source>
        <dbReference type="Pfam" id="PF04542"/>
    </source>
</evidence>
<dbReference type="InterPro" id="IPR013325">
    <property type="entry name" value="RNA_pol_sigma_r2"/>
</dbReference>
<feature type="domain" description="RNA polymerase sigma factor 70 region 4 type 2" evidence="6">
    <location>
        <begin position="121"/>
        <end position="172"/>
    </location>
</feature>
<keyword evidence="4" id="KW-0804">Transcription</keyword>
<dbReference type="Pfam" id="PF08281">
    <property type="entry name" value="Sigma70_r4_2"/>
    <property type="match status" value="1"/>
</dbReference>
<dbReference type="NCBIfam" id="TIGR02937">
    <property type="entry name" value="sigma70-ECF"/>
    <property type="match status" value="1"/>
</dbReference>
<dbReference type="CDD" id="cd06171">
    <property type="entry name" value="Sigma70_r4"/>
    <property type="match status" value="1"/>
</dbReference>
<name>A0A9W6DBT3_9CLOT</name>
<reference evidence="7" key="1">
    <citation type="journal article" date="2023" name="Int. J. Syst. Evol. Microbiol.">
        <title>&lt;i&gt;Clostridium folliculivorans&lt;/i&gt; sp. nov., isolated from soil samples of an organic paddy in Japan.</title>
        <authorList>
            <person name="Tazawa J."/>
            <person name="Kobayashi H."/>
            <person name="Tanizawa Y."/>
            <person name="Uchino A."/>
            <person name="Tanaka F."/>
            <person name="Urashima Y."/>
            <person name="Miura S."/>
            <person name="Sakamoto M."/>
            <person name="Ohkuma M."/>
            <person name="Tohno M."/>
        </authorList>
    </citation>
    <scope>NUCLEOTIDE SEQUENCE</scope>
    <source>
        <strain evidence="7">D1-1</strain>
    </source>
</reference>
<proteinExistence type="inferred from homology"/>
<dbReference type="Gene3D" id="1.10.10.10">
    <property type="entry name" value="Winged helix-like DNA-binding domain superfamily/Winged helix DNA-binding domain"/>
    <property type="match status" value="1"/>
</dbReference>
<dbReference type="AlphaFoldDB" id="A0A9W6DBT3"/>
<dbReference type="PANTHER" id="PTHR43133:SF51">
    <property type="entry name" value="RNA POLYMERASE SIGMA FACTOR"/>
    <property type="match status" value="1"/>
</dbReference>
<dbReference type="RefSeq" id="WP_261853492.1">
    <property type="nucleotide sequence ID" value="NZ_BQXY01000006.1"/>
</dbReference>
<comment type="caution">
    <text evidence="7">The sequence shown here is derived from an EMBL/GenBank/DDBJ whole genome shotgun (WGS) entry which is preliminary data.</text>
</comment>
<evidence type="ECO:0000256" key="4">
    <source>
        <dbReference type="ARBA" id="ARBA00023163"/>
    </source>
</evidence>
<evidence type="ECO:0000313" key="7">
    <source>
        <dbReference type="EMBL" id="GKU26594.1"/>
    </source>
</evidence>
<dbReference type="PANTHER" id="PTHR43133">
    <property type="entry name" value="RNA POLYMERASE ECF-TYPE SIGMA FACTO"/>
    <property type="match status" value="1"/>
</dbReference>
<comment type="similarity">
    <text evidence="1">Belongs to the sigma-70 factor family. ECF subfamily.</text>
</comment>
<evidence type="ECO:0000256" key="1">
    <source>
        <dbReference type="ARBA" id="ARBA00010641"/>
    </source>
</evidence>
<dbReference type="Proteomes" id="UP001057868">
    <property type="component" value="Unassembled WGS sequence"/>
</dbReference>
<accession>A0A9W6DBT3</accession>
<dbReference type="InterPro" id="IPR013324">
    <property type="entry name" value="RNA_pol_sigma_r3/r4-like"/>
</dbReference>
<keyword evidence="2" id="KW-0805">Transcription regulation</keyword>
<dbReference type="InterPro" id="IPR036388">
    <property type="entry name" value="WH-like_DNA-bd_sf"/>
</dbReference>
<dbReference type="InterPro" id="IPR013249">
    <property type="entry name" value="RNA_pol_sigma70_r4_t2"/>
</dbReference>
<sequence>MLLNSSRLNKALEITDDVRLAKKGNKEAFCRIIESNKNQLYRIAKGIVHFEADIEDVLQEVTLKAWLQIKKLKKDEYFKTWLIRILINECNTILRKRKSVITLEEVSFTESEEFNINEKLDLWNALNSLSYELRTVVVLFYYEDLPYKDIAAILRISEGTVKSRSSRAKVKLEEILNFAVKGE</sequence>
<feature type="domain" description="RNA polymerase sigma-70 region 2" evidence="5">
    <location>
        <begin position="33"/>
        <end position="98"/>
    </location>
</feature>
<dbReference type="Gene3D" id="1.10.1740.10">
    <property type="match status" value="1"/>
</dbReference>
<dbReference type="EMBL" id="BQXY01000006">
    <property type="protein sequence ID" value="GKU26594.1"/>
    <property type="molecule type" value="Genomic_DNA"/>
</dbReference>